<organism evidence="1 2">
    <name type="scientific">Diphasiastrum complanatum</name>
    <name type="common">Issler's clubmoss</name>
    <name type="synonym">Lycopodium complanatum</name>
    <dbReference type="NCBI Taxonomy" id="34168"/>
    <lineage>
        <taxon>Eukaryota</taxon>
        <taxon>Viridiplantae</taxon>
        <taxon>Streptophyta</taxon>
        <taxon>Embryophyta</taxon>
        <taxon>Tracheophyta</taxon>
        <taxon>Lycopodiopsida</taxon>
        <taxon>Lycopodiales</taxon>
        <taxon>Lycopodiaceae</taxon>
        <taxon>Lycopodioideae</taxon>
        <taxon>Diphasiastrum</taxon>
    </lineage>
</organism>
<reference evidence="2" key="1">
    <citation type="journal article" date="2024" name="Proc. Natl. Acad. Sci. U.S.A.">
        <title>Extraordinary preservation of gene collinearity over three hundred million years revealed in homosporous lycophytes.</title>
        <authorList>
            <person name="Li C."/>
            <person name="Wickell D."/>
            <person name="Kuo L.Y."/>
            <person name="Chen X."/>
            <person name="Nie B."/>
            <person name="Liao X."/>
            <person name="Peng D."/>
            <person name="Ji J."/>
            <person name="Jenkins J."/>
            <person name="Williams M."/>
            <person name="Shu S."/>
            <person name="Plott C."/>
            <person name="Barry K."/>
            <person name="Rajasekar S."/>
            <person name="Grimwood J."/>
            <person name="Han X."/>
            <person name="Sun S."/>
            <person name="Hou Z."/>
            <person name="He W."/>
            <person name="Dai G."/>
            <person name="Sun C."/>
            <person name="Schmutz J."/>
            <person name="Leebens-Mack J.H."/>
            <person name="Li F.W."/>
            <person name="Wang L."/>
        </authorList>
    </citation>
    <scope>NUCLEOTIDE SEQUENCE [LARGE SCALE GENOMIC DNA]</scope>
    <source>
        <strain evidence="2">cv. PW_Plant_1</strain>
    </source>
</reference>
<comment type="caution">
    <text evidence="1">The sequence shown here is derived from an EMBL/GenBank/DDBJ whole genome shotgun (WGS) entry which is preliminary data.</text>
</comment>
<keyword evidence="2" id="KW-1185">Reference proteome</keyword>
<evidence type="ECO:0000313" key="2">
    <source>
        <dbReference type="Proteomes" id="UP001162992"/>
    </source>
</evidence>
<accession>A0ACC2B0Q9</accession>
<gene>
    <name evidence="1" type="ORF">O6H91_18G047900</name>
</gene>
<sequence>MEKEAEATKDVAAQLQLLPGFRFHPTDEELVVHYLSRKTDARPFSIPIIAELDLYKFDPWDLPSQALFGEREWYFFSPRDRKYPNGARPNRAAASGYWKATGTDKPILSSSAGGPQKVGVKKALVFYAGKAAKGAKTNWIMHEYRLIDSGGKPFPARKKGSLRLDDWVLCRIYNRDVGSQKPHELPEQKSAAYEDSGLEDVMTSLQDIEDSKIDFLPRQGLPQTSSQTNYSVLEKFLCGDTSENVSKSNLSDKDLEIFQGRAMRNCGADDLSILMQEDNRFLSADFDLPIDMKFSEPCQSELLKESGGQIDRSLRRPRASSLPEILHNLRLVRQKVSFDSDDEELQSTYQSPMFSARKQSRELQESNCNFNPFFASSAENLLRPDFVRAKIESEDNFFVHMNDLFPEQMSSFS</sequence>
<protein>
    <submittedName>
        <fullName evidence="1">Uncharacterized protein</fullName>
    </submittedName>
</protein>
<dbReference type="Proteomes" id="UP001162992">
    <property type="component" value="Chromosome 18"/>
</dbReference>
<evidence type="ECO:0000313" key="1">
    <source>
        <dbReference type="EMBL" id="KAJ7523349.1"/>
    </source>
</evidence>
<dbReference type="EMBL" id="CM055109">
    <property type="protein sequence ID" value="KAJ7523349.1"/>
    <property type="molecule type" value="Genomic_DNA"/>
</dbReference>
<name>A0ACC2B0Q9_DIPCM</name>
<proteinExistence type="predicted"/>